<keyword evidence="3 5" id="KW-1133">Transmembrane helix</keyword>
<dbReference type="SUPFAM" id="SSF103473">
    <property type="entry name" value="MFS general substrate transporter"/>
    <property type="match status" value="1"/>
</dbReference>
<evidence type="ECO:0000256" key="4">
    <source>
        <dbReference type="ARBA" id="ARBA00023136"/>
    </source>
</evidence>
<feature type="transmembrane region" description="Helical" evidence="5">
    <location>
        <begin position="38"/>
        <end position="55"/>
    </location>
</feature>
<dbReference type="AlphaFoldDB" id="A0A917SHZ2"/>
<organism evidence="7 8">
    <name type="scientific">Microlunatus endophyticus</name>
    <dbReference type="NCBI Taxonomy" id="1716077"/>
    <lineage>
        <taxon>Bacteria</taxon>
        <taxon>Bacillati</taxon>
        <taxon>Actinomycetota</taxon>
        <taxon>Actinomycetes</taxon>
        <taxon>Propionibacteriales</taxon>
        <taxon>Propionibacteriaceae</taxon>
        <taxon>Microlunatus</taxon>
    </lineage>
</organism>
<dbReference type="Gene3D" id="1.20.1250.20">
    <property type="entry name" value="MFS general substrate transporter like domains"/>
    <property type="match status" value="1"/>
</dbReference>
<dbReference type="GO" id="GO:0005886">
    <property type="term" value="C:plasma membrane"/>
    <property type="evidence" value="ECO:0007669"/>
    <property type="project" value="UniProtKB-SubCell"/>
</dbReference>
<feature type="transmembrane region" description="Helical" evidence="5">
    <location>
        <begin position="67"/>
        <end position="89"/>
    </location>
</feature>
<evidence type="ECO:0000256" key="1">
    <source>
        <dbReference type="ARBA" id="ARBA00004651"/>
    </source>
</evidence>
<dbReference type="EMBL" id="BMMZ01000017">
    <property type="protein sequence ID" value="GGL82040.1"/>
    <property type="molecule type" value="Genomic_DNA"/>
</dbReference>
<dbReference type="InterPro" id="IPR020846">
    <property type="entry name" value="MFS_dom"/>
</dbReference>
<evidence type="ECO:0000256" key="2">
    <source>
        <dbReference type="ARBA" id="ARBA00022692"/>
    </source>
</evidence>
<dbReference type="Proteomes" id="UP000613840">
    <property type="component" value="Unassembled WGS sequence"/>
</dbReference>
<proteinExistence type="predicted"/>
<sequence>MAVGLCAVIVGIAFEAAAVATAMPVAARQLHGLGSYAWAYSLFTIGMLFSTVVGGRISDRIGPVRPLLLGMAIFGGGLVIGGTSVSWPMLIGGRLVQGLGGGMLNTASYVLIARVFRPEQRPRMFTYISMAWVLPGIAGPAAAAWITRSLGWHWAFFAVLPVLGFGGLLVAPTLRILARSPRPEPTPADADDHSSPAPIWAAAIAALSAVAIQYAGQRLDLIGIIPALAGIAGLGFSLPRLMPPRFMRLARGLPAVVLTRMLLPGAFFGSEAFIPLMLVVERHLALTLAGSALTIGSIGWFGGAWMQSQRWMTLQRNRMIILGTSCVAVGVALMALVAWVPAIWVGLVVLAWIIAAFGMGVATATSTVATMAFSSDAQQGRNASSLNLGDALGSGLFVGISGSVFTALRGHGALSGTFGAAFLVMAVVALLSVAASTRIGRVPHS</sequence>
<evidence type="ECO:0000256" key="3">
    <source>
        <dbReference type="ARBA" id="ARBA00022989"/>
    </source>
</evidence>
<dbReference type="PROSITE" id="PS50850">
    <property type="entry name" value="MFS"/>
    <property type="match status" value="1"/>
</dbReference>
<feature type="transmembrane region" description="Helical" evidence="5">
    <location>
        <begin position="152"/>
        <end position="177"/>
    </location>
</feature>
<accession>A0A917SHZ2</accession>
<feature type="domain" description="Major facilitator superfamily (MFS) profile" evidence="6">
    <location>
        <begin position="1"/>
        <end position="444"/>
    </location>
</feature>
<evidence type="ECO:0000256" key="5">
    <source>
        <dbReference type="SAM" id="Phobius"/>
    </source>
</evidence>
<dbReference type="GO" id="GO:0022857">
    <property type="term" value="F:transmembrane transporter activity"/>
    <property type="evidence" value="ECO:0007669"/>
    <property type="project" value="InterPro"/>
</dbReference>
<reference evidence="7" key="1">
    <citation type="journal article" date="2014" name="Int. J. Syst. Evol. Microbiol.">
        <title>Complete genome sequence of Corynebacterium casei LMG S-19264T (=DSM 44701T), isolated from a smear-ripened cheese.</title>
        <authorList>
            <consortium name="US DOE Joint Genome Institute (JGI-PGF)"/>
            <person name="Walter F."/>
            <person name="Albersmeier A."/>
            <person name="Kalinowski J."/>
            <person name="Ruckert C."/>
        </authorList>
    </citation>
    <scope>NUCLEOTIDE SEQUENCE</scope>
    <source>
        <strain evidence="7">CGMCC 4.7306</strain>
    </source>
</reference>
<keyword evidence="4 5" id="KW-0472">Membrane</keyword>
<feature type="transmembrane region" description="Helical" evidence="5">
    <location>
        <begin position="221"/>
        <end position="241"/>
    </location>
</feature>
<gene>
    <name evidence="7" type="ORF">GCM10011575_45370</name>
</gene>
<feature type="transmembrane region" description="Helical" evidence="5">
    <location>
        <begin position="386"/>
        <end position="408"/>
    </location>
</feature>
<comment type="subcellular location">
    <subcellularLocation>
        <location evidence="1">Cell membrane</location>
        <topology evidence="1">Multi-pass membrane protein</topology>
    </subcellularLocation>
</comment>
<comment type="caution">
    <text evidence="7">The sequence shown here is derived from an EMBL/GenBank/DDBJ whole genome shotgun (WGS) entry which is preliminary data.</text>
</comment>
<protein>
    <recommendedName>
        <fullName evidence="6">Major facilitator superfamily (MFS) profile domain-containing protein</fullName>
    </recommendedName>
</protein>
<feature type="transmembrane region" description="Helical" evidence="5">
    <location>
        <begin position="319"/>
        <end position="344"/>
    </location>
</feature>
<dbReference type="InterPro" id="IPR011701">
    <property type="entry name" value="MFS"/>
</dbReference>
<evidence type="ECO:0000313" key="7">
    <source>
        <dbReference type="EMBL" id="GGL82040.1"/>
    </source>
</evidence>
<keyword evidence="8" id="KW-1185">Reference proteome</keyword>
<feature type="transmembrane region" description="Helical" evidence="5">
    <location>
        <begin position="124"/>
        <end position="146"/>
    </location>
</feature>
<feature type="transmembrane region" description="Helical" evidence="5">
    <location>
        <begin position="350"/>
        <end position="374"/>
    </location>
</feature>
<reference evidence="7" key="2">
    <citation type="submission" date="2020-09" db="EMBL/GenBank/DDBJ databases">
        <authorList>
            <person name="Sun Q."/>
            <person name="Zhou Y."/>
        </authorList>
    </citation>
    <scope>NUCLEOTIDE SEQUENCE</scope>
    <source>
        <strain evidence="7">CGMCC 4.7306</strain>
    </source>
</reference>
<feature type="transmembrane region" description="Helical" evidence="5">
    <location>
        <begin position="197"/>
        <end position="215"/>
    </location>
</feature>
<feature type="transmembrane region" description="Helical" evidence="5">
    <location>
        <begin position="284"/>
        <end position="307"/>
    </location>
</feature>
<dbReference type="PANTHER" id="PTHR23501">
    <property type="entry name" value="MAJOR FACILITATOR SUPERFAMILY"/>
    <property type="match status" value="1"/>
</dbReference>
<name>A0A917SHZ2_9ACTN</name>
<evidence type="ECO:0000259" key="6">
    <source>
        <dbReference type="PROSITE" id="PS50850"/>
    </source>
</evidence>
<dbReference type="PANTHER" id="PTHR23501:SF154">
    <property type="entry name" value="MULTIDRUG-EFFLUX TRANSPORTER RV1634-RELATED"/>
    <property type="match status" value="1"/>
</dbReference>
<keyword evidence="2 5" id="KW-0812">Transmembrane</keyword>
<evidence type="ECO:0000313" key="8">
    <source>
        <dbReference type="Proteomes" id="UP000613840"/>
    </source>
</evidence>
<dbReference type="InterPro" id="IPR036259">
    <property type="entry name" value="MFS_trans_sf"/>
</dbReference>
<feature type="transmembrane region" description="Helical" evidence="5">
    <location>
        <begin position="95"/>
        <end position="112"/>
    </location>
</feature>
<dbReference type="Pfam" id="PF07690">
    <property type="entry name" value="MFS_1"/>
    <property type="match status" value="1"/>
</dbReference>
<feature type="transmembrane region" description="Helical" evidence="5">
    <location>
        <begin position="253"/>
        <end position="278"/>
    </location>
</feature>
<feature type="transmembrane region" description="Helical" evidence="5">
    <location>
        <begin position="414"/>
        <end position="435"/>
    </location>
</feature>